<accession>A0A318QX95</accession>
<protein>
    <submittedName>
        <fullName evidence="1">CopG family transcriptional regulator</fullName>
    </submittedName>
</protein>
<evidence type="ECO:0000313" key="2">
    <source>
        <dbReference type="Proteomes" id="UP000247807"/>
    </source>
</evidence>
<sequence length="111" mass="12670">MTKERISPKKIHFLKLFKKNPQKDRRYLNVFFMNSNSCPGQNISISVNLSLKDETLRMLIEMADDMGASLEDVLSSIAEDSVIDLKRLQDDLGIVIIPEKCSKQDLINSIQ</sequence>
<name>A0A318QX95_PROMR</name>
<organism evidence="1 2">
    <name type="scientific">Prochlorococcus marinus XMU1408</name>
    <dbReference type="NCBI Taxonomy" id="2213228"/>
    <lineage>
        <taxon>Bacteria</taxon>
        <taxon>Bacillati</taxon>
        <taxon>Cyanobacteriota</taxon>
        <taxon>Cyanophyceae</taxon>
        <taxon>Synechococcales</taxon>
        <taxon>Prochlorococcaceae</taxon>
        <taxon>Prochlorococcus</taxon>
    </lineage>
</organism>
<reference evidence="1 2" key="1">
    <citation type="journal article" date="2018" name="Appl. Environ. Microbiol.">
        <title>Genome rearrangement shapes Prochlorococcus ecological adaptation.</title>
        <authorList>
            <person name="Yan W."/>
            <person name="Wei S."/>
            <person name="Wang Q."/>
            <person name="Xiao X."/>
            <person name="Zeng Q."/>
            <person name="Jiao N."/>
            <person name="Zhang R."/>
        </authorList>
    </citation>
    <scope>NUCLEOTIDE SEQUENCE [LARGE SCALE GENOMIC DNA]</scope>
    <source>
        <strain evidence="1 2">XMU1408</strain>
    </source>
</reference>
<dbReference type="OrthoDB" id="541343at2"/>
<dbReference type="AlphaFoldDB" id="A0A318QX95"/>
<gene>
    <name evidence="1" type="ORF">DNJ73_06880</name>
</gene>
<dbReference type="EMBL" id="QJUE01000005">
    <property type="protein sequence ID" value="PYE01145.1"/>
    <property type="molecule type" value="Genomic_DNA"/>
</dbReference>
<dbReference type="Proteomes" id="UP000247807">
    <property type="component" value="Unassembled WGS sequence"/>
</dbReference>
<comment type="caution">
    <text evidence="1">The sequence shown here is derived from an EMBL/GenBank/DDBJ whole genome shotgun (WGS) entry which is preliminary data.</text>
</comment>
<evidence type="ECO:0000313" key="1">
    <source>
        <dbReference type="EMBL" id="PYE01145.1"/>
    </source>
</evidence>
<proteinExistence type="predicted"/>